<comment type="caution">
    <text evidence="2">The sequence shown here is derived from an EMBL/GenBank/DDBJ whole genome shotgun (WGS) entry which is preliminary data.</text>
</comment>
<reference evidence="2" key="1">
    <citation type="submission" date="2022-04" db="EMBL/GenBank/DDBJ databases">
        <title>Carnegiea gigantea Genome sequencing and assembly v2.</title>
        <authorList>
            <person name="Copetti D."/>
            <person name="Sanderson M.J."/>
            <person name="Burquez A."/>
            <person name="Wojciechowski M.F."/>
        </authorList>
    </citation>
    <scope>NUCLEOTIDE SEQUENCE</scope>
    <source>
        <strain evidence="2">SGP5-SGP5p</strain>
        <tissue evidence="2">Aerial part</tissue>
    </source>
</reference>
<feature type="region of interest" description="Disordered" evidence="1">
    <location>
        <begin position="91"/>
        <end position="124"/>
    </location>
</feature>
<dbReference type="EMBL" id="JAKOGI010003039">
    <property type="protein sequence ID" value="KAJ8420928.1"/>
    <property type="molecule type" value="Genomic_DNA"/>
</dbReference>
<sequence>MIGFRRTKHGTYELFKFHEGHTRVALQGSIICSIQIARSEKTHSCWKKDSKCCEELKELDRGTSKSKMSELESFIGSSAPERIDILPPKHCHAKRSGKRLKGGKEKAMKQQEPPPHQKKKTLGHGECTVRRAMATGEQVFDVKAVDTSISR</sequence>
<evidence type="ECO:0000313" key="2">
    <source>
        <dbReference type="EMBL" id="KAJ8420928.1"/>
    </source>
</evidence>
<dbReference type="Proteomes" id="UP001153076">
    <property type="component" value="Unassembled WGS sequence"/>
</dbReference>
<organism evidence="2 3">
    <name type="scientific">Carnegiea gigantea</name>
    <dbReference type="NCBI Taxonomy" id="171969"/>
    <lineage>
        <taxon>Eukaryota</taxon>
        <taxon>Viridiplantae</taxon>
        <taxon>Streptophyta</taxon>
        <taxon>Embryophyta</taxon>
        <taxon>Tracheophyta</taxon>
        <taxon>Spermatophyta</taxon>
        <taxon>Magnoliopsida</taxon>
        <taxon>eudicotyledons</taxon>
        <taxon>Gunneridae</taxon>
        <taxon>Pentapetalae</taxon>
        <taxon>Caryophyllales</taxon>
        <taxon>Cactineae</taxon>
        <taxon>Cactaceae</taxon>
        <taxon>Cactoideae</taxon>
        <taxon>Echinocereeae</taxon>
        <taxon>Carnegiea</taxon>
    </lineage>
</organism>
<protein>
    <submittedName>
        <fullName evidence="2">Uncharacterized protein</fullName>
    </submittedName>
</protein>
<gene>
    <name evidence="2" type="ORF">Cgig2_017124</name>
</gene>
<dbReference type="AlphaFoldDB" id="A0A9Q1GJ15"/>
<evidence type="ECO:0000256" key="1">
    <source>
        <dbReference type="SAM" id="MobiDB-lite"/>
    </source>
</evidence>
<evidence type="ECO:0000313" key="3">
    <source>
        <dbReference type="Proteomes" id="UP001153076"/>
    </source>
</evidence>
<feature type="compositionally biased region" description="Basic residues" evidence="1">
    <location>
        <begin position="91"/>
        <end position="101"/>
    </location>
</feature>
<accession>A0A9Q1GJ15</accession>
<name>A0A9Q1GJ15_9CARY</name>
<proteinExistence type="predicted"/>
<keyword evidence="3" id="KW-1185">Reference proteome</keyword>